<protein>
    <recommendedName>
        <fullName evidence="3">SGNH hydrolase-type esterase domain-containing protein</fullName>
    </recommendedName>
</protein>
<dbReference type="HOGENOM" id="CLU_912422_0_0_1"/>
<sequence length="322" mass="35519">MERIAPLGFYTEWKGHLLADLKRLFANSLVARGDRPVVWLAGDSSLDNKAWISANGSGGVPLPVSVPDIYTMCFKSLTPMKPDVAFWMNHYLGDRATAINAAVEASLLRERSGGFLLPHDRLVRDNIRAQDVLVVSVGANDIALSPTVCTALNMLWLARLSSQEGVEKGTARALSHFKKLFGREVERYVKALVGTTKPAAVVVCMIYYPLEASRFGEPSWADAPLKALKYDTHPQKVQAAIRAIYEQATMKISVPGTKVIPLPLFDVLDGKTPEDYVERVEPSVQGGRKMSQMLTKLILPLLDEAERAREDTSQRLSEDAVN</sequence>
<dbReference type="AlphaFoldDB" id="A0A0D1YZH3"/>
<dbReference type="Proteomes" id="UP000053259">
    <property type="component" value="Unassembled WGS sequence"/>
</dbReference>
<gene>
    <name evidence="1" type="ORF">PV09_03262</name>
</gene>
<organism evidence="1 2">
    <name type="scientific">Verruconis gallopava</name>
    <dbReference type="NCBI Taxonomy" id="253628"/>
    <lineage>
        <taxon>Eukaryota</taxon>
        <taxon>Fungi</taxon>
        <taxon>Dikarya</taxon>
        <taxon>Ascomycota</taxon>
        <taxon>Pezizomycotina</taxon>
        <taxon>Dothideomycetes</taxon>
        <taxon>Pleosporomycetidae</taxon>
        <taxon>Venturiales</taxon>
        <taxon>Sympoventuriaceae</taxon>
        <taxon>Verruconis</taxon>
    </lineage>
</organism>
<evidence type="ECO:0000313" key="1">
    <source>
        <dbReference type="EMBL" id="KIW06092.1"/>
    </source>
</evidence>
<dbReference type="InParanoid" id="A0A0D1YZH3"/>
<evidence type="ECO:0008006" key="3">
    <source>
        <dbReference type="Google" id="ProtNLM"/>
    </source>
</evidence>
<proteinExistence type="predicted"/>
<dbReference type="OrthoDB" id="2150942at2759"/>
<dbReference type="InterPro" id="IPR036514">
    <property type="entry name" value="SGNH_hydro_sf"/>
</dbReference>
<reference evidence="1 2" key="1">
    <citation type="submission" date="2015-01" db="EMBL/GenBank/DDBJ databases">
        <title>The Genome Sequence of Ochroconis gallopava CBS43764.</title>
        <authorList>
            <consortium name="The Broad Institute Genomics Platform"/>
            <person name="Cuomo C."/>
            <person name="de Hoog S."/>
            <person name="Gorbushina A."/>
            <person name="Stielow B."/>
            <person name="Teixiera M."/>
            <person name="Abouelleil A."/>
            <person name="Chapman S.B."/>
            <person name="Priest M."/>
            <person name="Young S.K."/>
            <person name="Wortman J."/>
            <person name="Nusbaum C."/>
            <person name="Birren B."/>
        </authorList>
    </citation>
    <scope>NUCLEOTIDE SEQUENCE [LARGE SCALE GENOMIC DNA]</scope>
    <source>
        <strain evidence="1 2">CBS 43764</strain>
    </source>
</reference>
<dbReference type="SUPFAM" id="SSF52266">
    <property type="entry name" value="SGNH hydrolase"/>
    <property type="match status" value="1"/>
</dbReference>
<evidence type="ECO:0000313" key="2">
    <source>
        <dbReference type="Proteomes" id="UP000053259"/>
    </source>
</evidence>
<dbReference type="GeneID" id="27311235"/>
<dbReference type="VEuPathDB" id="FungiDB:PV09_03262"/>
<name>A0A0D1YZH3_9PEZI</name>
<accession>A0A0D1YZH3</accession>
<dbReference type="RefSeq" id="XP_016215961.1">
    <property type="nucleotide sequence ID" value="XM_016356438.1"/>
</dbReference>
<dbReference type="Gene3D" id="3.40.50.1110">
    <property type="entry name" value="SGNH hydrolase"/>
    <property type="match status" value="1"/>
</dbReference>
<keyword evidence="2" id="KW-1185">Reference proteome</keyword>
<dbReference type="EMBL" id="KN847536">
    <property type="protein sequence ID" value="KIW06092.1"/>
    <property type="molecule type" value="Genomic_DNA"/>
</dbReference>